<proteinExistence type="predicted"/>
<dbReference type="STRING" id="579105.SAMN04488096_11025"/>
<gene>
    <name evidence="1" type="ORF">SAMN04488096_11025</name>
</gene>
<dbReference type="AlphaFoldDB" id="A0A1M6HAK5"/>
<evidence type="ECO:0008006" key="3">
    <source>
        <dbReference type="Google" id="ProtNLM"/>
    </source>
</evidence>
<name>A0A1M6HAK5_9FLAO</name>
<keyword evidence="2" id="KW-1185">Reference proteome</keyword>
<sequence>MKNFKTIILILLSVINLQAQDDHKKIDPIIQQSFEAMGGIENWNNTHFIQWDFGKRTLYWDKWTGNVRVENPNENMVVIVNINTGEGKAIKDGELITDTNTLNQVLEQGKKWWINDSYWLTMPWKLKDDGVKIKYLQTEKLPNGSLADVLEMTFNGVGVTPENKYHIYIDQKDHLVKQWAFFVNYTDEKPRFIKAWDNYQNVGKVLLSFNRSENAGGPKNVVVTDQITSDIFTKL</sequence>
<dbReference type="EMBL" id="FQYY01000010">
    <property type="protein sequence ID" value="SHJ19225.1"/>
    <property type="molecule type" value="Genomic_DNA"/>
</dbReference>
<dbReference type="Proteomes" id="UP000184225">
    <property type="component" value="Unassembled WGS sequence"/>
</dbReference>
<dbReference type="OrthoDB" id="892266at2"/>
<evidence type="ECO:0000313" key="1">
    <source>
        <dbReference type="EMBL" id="SHJ19225.1"/>
    </source>
</evidence>
<organism evidence="1 2">
    <name type="scientific">Mesonia phycicola</name>
    <dbReference type="NCBI Taxonomy" id="579105"/>
    <lineage>
        <taxon>Bacteria</taxon>
        <taxon>Pseudomonadati</taxon>
        <taxon>Bacteroidota</taxon>
        <taxon>Flavobacteriia</taxon>
        <taxon>Flavobacteriales</taxon>
        <taxon>Flavobacteriaceae</taxon>
        <taxon>Mesonia</taxon>
    </lineage>
</organism>
<accession>A0A1M6HAK5</accession>
<reference evidence="1 2" key="1">
    <citation type="submission" date="2016-11" db="EMBL/GenBank/DDBJ databases">
        <authorList>
            <person name="Jaros S."/>
            <person name="Januszkiewicz K."/>
            <person name="Wedrychowicz H."/>
        </authorList>
    </citation>
    <scope>NUCLEOTIDE SEQUENCE [LARGE SCALE GENOMIC DNA]</scope>
    <source>
        <strain evidence="1 2">DSM 21425</strain>
    </source>
</reference>
<evidence type="ECO:0000313" key="2">
    <source>
        <dbReference type="Proteomes" id="UP000184225"/>
    </source>
</evidence>
<protein>
    <recommendedName>
        <fullName evidence="3">Outer membrane lipoprotein-sorting protein</fullName>
    </recommendedName>
</protein>